<sequence>MGHPPAQTRLADPEIGRDLRDRLPTRAGQIHCSTPELRRLGCRHPRLPSRDDHRLGPGVRRSGSGSWLAHRDSGFRDSRLELGGELSGKTLQLSVGDLRQLPKTEYIAVHTCMQGWSATSKWAGVRLRDLLEVLGPPPEGANYVMITSHGLAQEMWDHRPREPFYAVLDLDTVAEDDTILAYERNGHPLEVHLGAPLRLRVESNHGYKMVKWIKSIEWITDYAAYGDGRGGTREDAAMQAFNGRI</sequence>
<dbReference type="SUPFAM" id="SSF56524">
    <property type="entry name" value="Oxidoreductase molybdopterin-binding domain"/>
    <property type="match status" value="1"/>
</dbReference>
<evidence type="ECO:0000259" key="2">
    <source>
        <dbReference type="Pfam" id="PF00174"/>
    </source>
</evidence>
<dbReference type="Proteomes" id="UP000581206">
    <property type="component" value="Unassembled WGS sequence"/>
</dbReference>
<proteinExistence type="predicted"/>
<evidence type="ECO:0000313" key="4">
    <source>
        <dbReference type="Proteomes" id="UP000581206"/>
    </source>
</evidence>
<dbReference type="PANTHER" id="PTHR43032">
    <property type="entry name" value="PROTEIN-METHIONINE-SULFOXIDE REDUCTASE"/>
    <property type="match status" value="1"/>
</dbReference>
<feature type="domain" description="Oxidoreductase molybdopterin-binding" evidence="2">
    <location>
        <begin position="79"/>
        <end position="220"/>
    </location>
</feature>
<dbReference type="Pfam" id="PF00174">
    <property type="entry name" value="Oxidored_molyb"/>
    <property type="match status" value="1"/>
</dbReference>
<dbReference type="PANTHER" id="PTHR43032:SF2">
    <property type="entry name" value="BLL0505 PROTEIN"/>
    <property type="match status" value="1"/>
</dbReference>
<dbReference type="EMBL" id="JAAXOX010000014">
    <property type="protein sequence ID" value="NKY24362.1"/>
    <property type="molecule type" value="Genomic_DNA"/>
</dbReference>
<keyword evidence="4" id="KW-1185">Reference proteome</keyword>
<dbReference type="InterPro" id="IPR000572">
    <property type="entry name" value="OxRdtase_Mopterin-bd_dom"/>
</dbReference>
<dbReference type="PRINTS" id="PR00407">
    <property type="entry name" value="EUMOPTERIN"/>
</dbReference>
<protein>
    <submittedName>
        <fullName evidence="3">Molybdopterin-dependent oxidoreductase</fullName>
    </submittedName>
</protein>
<dbReference type="InterPro" id="IPR036374">
    <property type="entry name" value="OxRdtase_Mopterin-bd_sf"/>
</dbReference>
<gene>
    <name evidence="3" type="ORF">HGA03_16990</name>
</gene>
<accession>A0A7X6KYD1</accession>
<feature type="region of interest" description="Disordered" evidence="1">
    <location>
        <begin position="46"/>
        <end position="67"/>
    </location>
</feature>
<dbReference type="InterPro" id="IPR008335">
    <property type="entry name" value="Mopterin_OxRdtase_euk"/>
</dbReference>
<organism evidence="3 4">
    <name type="scientific">Cellulomonas denverensis</name>
    <dbReference type="NCBI Taxonomy" id="264297"/>
    <lineage>
        <taxon>Bacteria</taxon>
        <taxon>Bacillati</taxon>
        <taxon>Actinomycetota</taxon>
        <taxon>Actinomycetes</taxon>
        <taxon>Micrococcales</taxon>
        <taxon>Cellulomonadaceae</taxon>
        <taxon>Cellulomonas</taxon>
    </lineage>
</organism>
<dbReference type="AlphaFoldDB" id="A0A7X6KYD1"/>
<dbReference type="GO" id="GO:0016491">
    <property type="term" value="F:oxidoreductase activity"/>
    <property type="evidence" value="ECO:0007669"/>
    <property type="project" value="InterPro"/>
</dbReference>
<comment type="caution">
    <text evidence="3">The sequence shown here is derived from an EMBL/GenBank/DDBJ whole genome shotgun (WGS) entry which is preliminary data.</text>
</comment>
<name>A0A7X6KYD1_9CELL</name>
<reference evidence="3 4" key="1">
    <citation type="submission" date="2020-04" db="EMBL/GenBank/DDBJ databases">
        <title>MicrobeNet Type strains.</title>
        <authorList>
            <person name="Nicholson A.C."/>
        </authorList>
    </citation>
    <scope>NUCLEOTIDE SEQUENCE [LARGE SCALE GENOMIC DNA]</scope>
    <source>
        <strain evidence="3 4">ATCC BAA-788</strain>
    </source>
</reference>
<evidence type="ECO:0000313" key="3">
    <source>
        <dbReference type="EMBL" id="NKY24362.1"/>
    </source>
</evidence>
<dbReference type="Gene3D" id="3.90.420.10">
    <property type="entry name" value="Oxidoreductase, molybdopterin-binding domain"/>
    <property type="match status" value="1"/>
</dbReference>
<evidence type="ECO:0000256" key="1">
    <source>
        <dbReference type="SAM" id="MobiDB-lite"/>
    </source>
</evidence>